<dbReference type="PIRSF" id="PIRSF002155">
    <property type="entry name" value="Ribosomal_L1"/>
    <property type="match status" value="1"/>
</dbReference>
<dbReference type="EMBL" id="JAGQLN010000001">
    <property type="protein sequence ID" value="MCA9376329.1"/>
    <property type="molecule type" value="Genomic_DNA"/>
</dbReference>
<reference evidence="7" key="2">
    <citation type="journal article" date="2021" name="Microbiome">
        <title>Successional dynamics and alternative stable states in a saline activated sludge microbial community over 9 years.</title>
        <authorList>
            <person name="Wang Y."/>
            <person name="Ye J."/>
            <person name="Ju F."/>
            <person name="Liu L."/>
            <person name="Boyd J.A."/>
            <person name="Deng Y."/>
            <person name="Parks D.H."/>
            <person name="Jiang X."/>
            <person name="Yin X."/>
            <person name="Woodcroft B.J."/>
            <person name="Tyson G.W."/>
            <person name="Hugenholtz P."/>
            <person name="Polz M.F."/>
            <person name="Zhang T."/>
        </authorList>
    </citation>
    <scope>NUCLEOTIDE SEQUENCE</scope>
    <source>
        <strain evidence="7">HKST-UBA17</strain>
    </source>
</reference>
<evidence type="ECO:0000313" key="7">
    <source>
        <dbReference type="EMBL" id="MCA9376329.1"/>
    </source>
</evidence>
<dbReference type="InterPro" id="IPR016095">
    <property type="entry name" value="Ribosomal_uL1_3-a/b-sand"/>
</dbReference>
<proteinExistence type="inferred from homology"/>
<dbReference type="GO" id="GO:0015934">
    <property type="term" value="C:large ribosomal subunit"/>
    <property type="evidence" value="ECO:0007669"/>
    <property type="project" value="InterPro"/>
</dbReference>
<dbReference type="Gene3D" id="3.40.50.790">
    <property type="match status" value="1"/>
</dbReference>
<evidence type="ECO:0000256" key="2">
    <source>
        <dbReference type="ARBA" id="ARBA00022491"/>
    </source>
</evidence>
<evidence type="ECO:0000256" key="3">
    <source>
        <dbReference type="ARBA" id="ARBA00022845"/>
    </source>
</evidence>
<evidence type="ECO:0000256" key="4">
    <source>
        <dbReference type="ARBA" id="ARBA00022980"/>
    </source>
</evidence>
<dbReference type="GO" id="GO:0003735">
    <property type="term" value="F:structural constituent of ribosome"/>
    <property type="evidence" value="ECO:0007669"/>
    <property type="project" value="InterPro"/>
</dbReference>
<dbReference type="Gene3D" id="3.30.190.20">
    <property type="match status" value="1"/>
</dbReference>
<protein>
    <recommendedName>
        <fullName evidence="6">Ribosomal protein</fullName>
    </recommendedName>
</protein>
<reference evidence="7" key="1">
    <citation type="submission" date="2020-04" db="EMBL/GenBank/DDBJ databases">
        <authorList>
            <person name="Zhang T."/>
        </authorList>
    </citation>
    <scope>NUCLEOTIDE SEQUENCE</scope>
    <source>
        <strain evidence="7">HKST-UBA17</strain>
    </source>
</reference>
<dbReference type="CDD" id="cd00403">
    <property type="entry name" value="Ribosomal_L1"/>
    <property type="match status" value="1"/>
</dbReference>
<keyword evidence="2" id="KW-0678">Repressor</keyword>
<dbReference type="SUPFAM" id="SSF56808">
    <property type="entry name" value="Ribosomal protein L1"/>
    <property type="match status" value="1"/>
</dbReference>
<comment type="caution">
    <text evidence="7">The sequence shown here is derived from an EMBL/GenBank/DDBJ whole genome shotgun (WGS) entry which is preliminary data.</text>
</comment>
<dbReference type="Proteomes" id="UP000741282">
    <property type="component" value="Unassembled WGS sequence"/>
</dbReference>
<keyword evidence="5 6" id="KW-0687">Ribonucleoprotein</keyword>
<dbReference type="PANTHER" id="PTHR36427">
    <property type="entry name" value="54S RIBOSOMAL PROTEIN L1, MITOCHONDRIAL"/>
    <property type="match status" value="1"/>
</dbReference>
<dbReference type="FunFam" id="3.40.50.790:FF:000001">
    <property type="entry name" value="50S ribosomal protein L1"/>
    <property type="match status" value="1"/>
</dbReference>
<dbReference type="Pfam" id="PF00687">
    <property type="entry name" value="Ribosomal_L1"/>
    <property type="match status" value="1"/>
</dbReference>
<gene>
    <name evidence="7" type="ORF">KC685_00205</name>
</gene>
<dbReference type="PANTHER" id="PTHR36427:SF3">
    <property type="entry name" value="LARGE RIBOSOMAL SUBUNIT PROTEIN UL1M"/>
    <property type="match status" value="1"/>
</dbReference>
<dbReference type="AlphaFoldDB" id="A0A955I1C4"/>
<dbReference type="GO" id="GO:0006417">
    <property type="term" value="P:regulation of translation"/>
    <property type="evidence" value="ECO:0007669"/>
    <property type="project" value="UniProtKB-KW"/>
</dbReference>
<dbReference type="GO" id="GO:0003723">
    <property type="term" value="F:RNA binding"/>
    <property type="evidence" value="ECO:0007669"/>
    <property type="project" value="InterPro"/>
</dbReference>
<keyword evidence="3" id="KW-0810">Translation regulation</keyword>
<comment type="similarity">
    <text evidence="1 6">Belongs to the universal ribosomal protein uL1 family.</text>
</comment>
<evidence type="ECO:0000256" key="5">
    <source>
        <dbReference type="ARBA" id="ARBA00023274"/>
    </source>
</evidence>
<dbReference type="InterPro" id="IPR023673">
    <property type="entry name" value="Ribosomal_uL1_CS"/>
</dbReference>
<organism evidence="7 8">
    <name type="scientific">Candidatus Dojkabacteria bacterium</name>
    <dbReference type="NCBI Taxonomy" id="2099670"/>
    <lineage>
        <taxon>Bacteria</taxon>
        <taxon>Candidatus Dojkabacteria</taxon>
    </lineage>
</organism>
<dbReference type="InterPro" id="IPR023674">
    <property type="entry name" value="Ribosomal_uL1-like"/>
</dbReference>
<evidence type="ECO:0000256" key="1">
    <source>
        <dbReference type="ARBA" id="ARBA00010531"/>
    </source>
</evidence>
<dbReference type="GO" id="GO:0006412">
    <property type="term" value="P:translation"/>
    <property type="evidence" value="ECO:0007669"/>
    <property type="project" value="InterPro"/>
</dbReference>
<dbReference type="PROSITE" id="PS01199">
    <property type="entry name" value="RIBOSOMAL_L1"/>
    <property type="match status" value="1"/>
</dbReference>
<evidence type="ECO:0000256" key="6">
    <source>
        <dbReference type="RuleBase" id="RU000659"/>
    </source>
</evidence>
<accession>A0A955I1C4</accession>
<keyword evidence="4 6" id="KW-0689">Ribosomal protein</keyword>
<sequence length="229" mass="24857">MARRGKKYKNVKKLQPTQVLSLEEALTSVKKLSYSKFDGTVDLNLTIKLPKDKDPKSLKGSVSLPHSTGNAEVKVAVFTSKEREAEAKKAGADMSDLEKLMTDVKAGKIEFDVAIASPDVMPQIAALGKELGPRGLMPNPKTGTVTDDLETAIKEYKQGKMTFKADALGNMNFKAGKVSQTEKELIENVWACVNAAADILGKKPEQILQKVHLSPTMGPSVEVALVFEK</sequence>
<evidence type="ECO:0000313" key="8">
    <source>
        <dbReference type="Proteomes" id="UP000741282"/>
    </source>
</evidence>
<dbReference type="InterPro" id="IPR028364">
    <property type="entry name" value="Ribosomal_uL1/biogenesis"/>
</dbReference>
<dbReference type="InterPro" id="IPR002143">
    <property type="entry name" value="Ribosomal_uL1"/>
</dbReference>
<name>A0A955I1C4_9BACT</name>